<dbReference type="EMBL" id="LHUR01000012">
    <property type="protein sequence ID" value="KOA20626.1"/>
    <property type="molecule type" value="Genomic_DNA"/>
</dbReference>
<protein>
    <submittedName>
        <fullName evidence="2">Uncharacterized protein</fullName>
    </submittedName>
</protein>
<gene>
    <name evidence="2" type="ORF">CLHOM_07680</name>
</gene>
<dbReference type="RefSeq" id="WP_052220358.1">
    <property type="nucleotide sequence ID" value="NZ_LHUR01000012.1"/>
</dbReference>
<name>A0A0L6ZCD5_9CLOT</name>
<keyword evidence="1" id="KW-0812">Transmembrane</keyword>
<feature type="transmembrane region" description="Helical" evidence="1">
    <location>
        <begin position="112"/>
        <end position="134"/>
    </location>
</feature>
<dbReference type="AlphaFoldDB" id="A0A0L6ZCD5"/>
<feature type="transmembrane region" description="Helical" evidence="1">
    <location>
        <begin position="85"/>
        <end position="106"/>
    </location>
</feature>
<reference evidence="3" key="1">
    <citation type="submission" date="2015-08" db="EMBL/GenBank/DDBJ databases">
        <title>Genome sequence of the strict anaerobe Clostridium homopropionicum LuHBu1 (DSM 5847T).</title>
        <authorList>
            <person name="Poehlein A."/>
            <person name="Beck M."/>
            <person name="Schiel-Bengelsdorf B."/>
            <person name="Bengelsdorf F.R."/>
            <person name="Daniel R."/>
            <person name="Duerre P."/>
        </authorList>
    </citation>
    <scope>NUCLEOTIDE SEQUENCE [LARGE SCALE GENOMIC DNA]</scope>
    <source>
        <strain evidence="3">DSM 5847</strain>
    </source>
</reference>
<dbReference type="STRING" id="36844.SAMN04488501_103236"/>
<proteinExistence type="predicted"/>
<keyword evidence="1" id="KW-1133">Transmembrane helix</keyword>
<dbReference type="Proteomes" id="UP000037043">
    <property type="component" value="Unassembled WGS sequence"/>
</dbReference>
<evidence type="ECO:0000313" key="2">
    <source>
        <dbReference type="EMBL" id="KOA20626.1"/>
    </source>
</evidence>
<keyword evidence="3" id="KW-1185">Reference proteome</keyword>
<keyword evidence="1" id="KW-0472">Membrane</keyword>
<sequence length="141" mass="16375">MNKKESIENALIDKYYNEVYGKELLNNQLSEEELKEAIKFQESLKRSKEKMDLIHDLDFSMDINVMEIIQKADAINCSKKNRWEIIGFIFLALGILLSIAIIALYIDVKYILYFQLVMITFAPFALIPISKFIITKGGKFL</sequence>
<comment type="caution">
    <text evidence="2">The sequence shown here is derived from an EMBL/GenBank/DDBJ whole genome shotgun (WGS) entry which is preliminary data.</text>
</comment>
<organism evidence="2 3">
    <name type="scientific">Clostridium homopropionicum DSM 5847</name>
    <dbReference type="NCBI Taxonomy" id="1121318"/>
    <lineage>
        <taxon>Bacteria</taxon>
        <taxon>Bacillati</taxon>
        <taxon>Bacillota</taxon>
        <taxon>Clostridia</taxon>
        <taxon>Eubacteriales</taxon>
        <taxon>Clostridiaceae</taxon>
        <taxon>Clostridium</taxon>
    </lineage>
</organism>
<evidence type="ECO:0000256" key="1">
    <source>
        <dbReference type="SAM" id="Phobius"/>
    </source>
</evidence>
<accession>A0A0L6ZCD5</accession>
<dbReference type="PATRIC" id="fig|1121318.3.peg.772"/>
<evidence type="ECO:0000313" key="3">
    <source>
        <dbReference type="Proteomes" id="UP000037043"/>
    </source>
</evidence>